<keyword evidence="5" id="KW-0804">Transcription</keyword>
<proteinExistence type="inferred from homology"/>
<dbReference type="InterPro" id="IPR015424">
    <property type="entry name" value="PyrdxlP-dep_Trfase"/>
</dbReference>
<dbReference type="EMBL" id="KP756960">
    <property type="protein sequence ID" value="AKQ13289.1"/>
    <property type="molecule type" value="Genomic_DNA"/>
</dbReference>
<comment type="similarity">
    <text evidence="1">In the C-terminal section; belongs to the class-I pyridoxal-phosphate-dependent aminotransferase family.</text>
</comment>
<dbReference type="SMART" id="SM00345">
    <property type="entry name" value="HTH_GNTR"/>
    <property type="match status" value="1"/>
</dbReference>
<dbReference type="InterPro" id="IPR036390">
    <property type="entry name" value="WH_DNA-bd_sf"/>
</dbReference>
<dbReference type="InterPro" id="IPR015421">
    <property type="entry name" value="PyrdxlP-dep_Trfase_major"/>
</dbReference>
<dbReference type="InterPro" id="IPR036388">
    <property type="entry name" value="WH-like_DNA-bd_sf"/>
</dbReference>
<dbReference type="SUPFAM" id="SSF53383">
    <property type="entry name" value="PLP-dependent transferases"/>
    <property type="match status" value="1"/>
</dbReference>
<evidence type="ECO:0000256" key="2">
    <source>
        <dbReference type="ARBA" id="ARBA00022898"/>
    </source>
</evidence>
<gene>
    <name evidence="7" type="primary">tem14</name>
</gene>
<organism evidence="7">
    <name type="scientific">Streptomyces canus</name>
    <dbReference type="NCBI Taxonomy" id="58343"/>
    <lineage>
        <taxon>Bacteria</taxon>
        <taxon>Bacillati</taxon>
        <taxon>Actinomycetota</taxon>
        <taxon>Actinomycetes</taxon>
        <taxon>Kitasatosporales</taxon>
        <taxon>Streptomycetaceae</taxon>
        <taxon>Streptomyces</taxon>
        <taxon>Streptomyces aurantiacus group</taxon>
    </lineage>
</organism>
<reference evidence="7" key="1">
    <citation type="journal article" date="2015" name="J. Am. Chem. Soc.">
        <title>Biosynthetic Studies of Telomycin Reveal New Lipopeptides with Enhanced Activity.</title>
        <authorList>
            <person name="Fu C."/>
            <person name="Keller L."/>
            <person name="Bauer A."/>
            <person name="Broenstrup M."/>
            <person name="Froidbise A."/>
            <person name="Hammann P."/>
            <person name="Herrmann J."/>
            <person name="Mondesert G."/>
            <person name="Kurz M."/>
            <person name="Schiell M."/>
            <person name="Schummer D."/>
            <person name="Toti L."/>
            <person name="Wink J."/>
            <person name="Mueller R."/>
        </authorList>
    </citation>
    <scope>NUCLEOTIDE SEQUENCE</scope>
    <source>
        <strain evidence="7">ATCC 12646</strain>
    </source>
</reference>
<dbReference type="InterPro" id="IPR004839">
    <property type="entry name" value="Aminotransferase_I/II_large"/>
</dbReference>
<keyword evidence="3" id="KW-0805">Transcription regulation</keyword>
<dbReference type="InterPro" id="IPR000524">
    <property type="entry name" value="Tscrpt_reg_HTH_GntR"/>
</dbReference>
<evidence type="ECO:0000313" key="7">
    <source>
        <dbReference type="EMBL" id="AKQ13289.1"/>
    </source>
</evidence>
<name>A0A0H4TSW4_9ACTN</name>
<dbReference type="CDD" id="cd07377">
    <property type="entry name" value="WHTH_GntR"/>
    <property type="match status" value="1"/>
</dbReference>
<evidence type="ECO:0000259" key="6">
    <source>
        <dbReference type="PROSITE" id="PS50949"/>
    </source>
</evidence>
<evidence type="ECO:0000256" key="4">
    <source>
        <dbReference type="ARBA" id="ARBA00023125"/>
    </source>
</evidence>
<keyword evidence="2" id="KW-0663">Pyridoxal phosphate</keyword>
<protein>
    <submittedName>
        <fullName evidence="7">Putative GntR family transcription regulator</fullName>
    </submittedName>
</protein>
<dbReference type="Gene3D" id="1.10.10.10">
    <property type="entry name" value="Winged helix-like DNA-binding domain superfamily/Winged helix DNA-binding domain"/>
    <property type="match status" value="1"/>
</dbReference>
<dbReference type="PANTHER" id="PTHR46577">
    <property type="entry name" value="HTH-TYPE TRANSCRIPTIONAL REGULATORY PROTEIN GABR"/>
    <property type="match status" value="1"/>
</dbReference>
<feature type="domain" description="HTH gntR-type" evidence="6">
    <location>
        <begin position="15"/>
        <end position="83"/>
    </location>
</feature>
<dbReference type="PANTHER" id="PTHR46577:SF1">
    <property type="entry name" value="HTH-TYPE TRANSCRIPTIONAL REGULATORY PROTEIN GABR"/>
    <property type="match status" value="1"/>
</dbReference>
<evidence type="ECO:0000256" key="3">
    <source>
        <dbReference type="ARBA" id="ARBA00023015"/>
    </source>
</evidence>
<dbReference type="Pfam" id="PF00155">
    <property type="entry name" value="Aminotran_1_2"/>
    <property type="match status" value="1"/>
</dbReference>
<dbReference type="Pfam" id="PF00392">
    <property type="entry name" value="GntR"/>
    <property type="match status" value="1"/>
</dbReference>
<accession>A0A0H4TSW4</accession>
<dbReference type="InterPro" id="IPR051446">
    <property type="entry name" value="HTH_trans_reg/aminotransferase"/>
</dbReference>
<evidence type="ECO:0000256" key="1">
    <source>
        <dbReference type="ARBA" id="ARBA00005384"/>
    </source>
</evidence>
<sequence length="477" mass="52059">MSWLPSIEVSRAAGESLTAQIQRVLKREIAEGVLHPGTRLPPSRRLADDLDVSRSVVVEAYGQLIAEGYLEAVQGSGTRVARHLAPASAAVVPTLLDEGRVPTVRWDLRSGRANASHFPYREWLAGYQRVLQTARQGDLDYPPLSGVPRLREELARHLGRLRGVRTAPGRVMVVSGFAHGLGLLCAALPGLGIGELAMEEPGLLRQREFVLEAGMRPRGVPVDDDGLDVDALARSGARAVLVTPFHQFPTGVALSAERRAALVRWARDVDGYVIEDDYDGDFWFERRSRPLALQRHAQDRVVYAGTVSKTLVPGLRLGWLAVPDPLLAPLERVRARRDLGSDSLTQFAFAELLDSGAYDRHMRRLRGRYRSRRDTLVEAVRRFLPQARLAGPAAGLHAYLRLPRGTDEAALVAAALRRSVLVRGGRDFHGRPPGTGPALVLGYTALPRSGLTEAVRVLGTAYAEVAGRRAPAPARIA</sequence>
<dbReference type="GO" id="GO:0003677">
    <property type="term" value="F:DNA binding"/>
    <property type="evidence" value="ECO:0007669"/>
    <property type="project" value="UniProtKB-KW"/>
</dbReference>
<dbReference type="Gene3D" id="3.40.640.10">
    <property type="entry name" value="Type I PLP-dependent aspartate aminotransferase-like (Major domain)"/>
    <property type="match status" value="1"/>
</dbReference>
<keyword evidence="4" id="KW-0238">DNA-binding</keyword>
<dbReference type="CDD" id="cd00609">
    <property type="entry name" value="AAT_like"/>
    <property type="match status" value="1"/>
</dbReference>
<dbReference type="GO" id="GO:0030170">
    <property type="term" value="F:pyridoxal phosphate binding"/>
    <property type="evidence" value="ECO:0007669"/>
    <property type="project" value="InterPro"/>
</dbReference>
<dbReference type="PRINTS" id="PR00035">
    <property type="entry name" value="HTHGNTR"/>
</dbReference>
<evidence type="ECO:0000256" key="5">
    <source>
        <dbReference type="ARBA" id="ARBA00023163"/>
    </source>
</evidence>
<dbReference type="AlphaFoldDB" id="A0A0H4TSW4"/>
<dbReference type="PROSITE" id="PS50949">
    <property type="entry name" value="HTH_GNTR"/>
    <property type="match status" value="1"/>
</dbReference>
<dbReference type="GO" id="GO:0003700">
    <property type="term" value="F:DNA-binding transcription factor activity"/>
    <property type="evidence" value="ECO:0007669"/>
    <property type="project" value="InterPro"/>
</dbReference>
<dbReference type="SUPFAM" id="SSF46785">
    <property type="entry name" value="Winged helix' DNA-binding domain"/>
    <property type="match status" value="1"/>
</dbReference>